<dbReference type="InterPro" id="IPR001650">
    <property type="entry name" value="Helicase_C-like"/>
</dbReference>
<evidence type="ECO:0000313" key="7">
    <source>
        <dbReference type="WBParaSite" id="Csp11.Scaffold630.g17219.t1"/>
    </source>
</evidence>
<evidence type="ECO:0000256" key="3">
    <source>
        <dbReference type="ARBA" id="ARBA00022806"/>
    </source>
</evidence>
<evidence type="ECO:0000256" key="2">
    <source>
        <dbReference type="ARBA" id="ARBA00022801"/>
    </source>
</evidence>
<dbReference type="InterPro" id="IPR027417">
    <property type="entry name" value="P-loop_NTPase"/>
</dbReference>
<dbReference type="GO" id="GO:0016787">
    <property type="term" value="F:hydrolase activity"/>
    <property type="evidence" value="ECO:0007669"/>
    <property type="project" value="UniProtKB-KW"/>
</dbReference>
<keyword evidence="6" id="KW-1185">Reference proteome</keyword>
<dbReference type="eggNOG" id="KOG0350">
    <property type="taxonomic scope" value="Eukaryota"/>
</dbReference>
<keyword evidence="2" id="KW-0378">Hydrolase</keyword>
<accession>A0A1I7ULQ6</accession>
<dbReference type="GO" id="GO:0003724">
    <property type="term" value="F:RNA helicase activity"/>
    <property type="evidence" value="ECO:0007669"/>
    <property type="project" value="TreeGrafter"/>
</dbReference>
<evidence type="ECO:0000256" key="4">
    <source>
        <dbReference type="ARBA" id="ARBA00022840"/>
    </source>
</evidence>
<dbReference type="STRING" id="1561998.A0A1I7ULQ6"/>
<feature type="domain" description="Helicase C-terminal" evidence="5">
    <location>
        <begin position="1"/>
        <end position="93"/>
    </location>
</feature>
<name>A0A1I7ULQ6_9PELO</name>
<dbReference type="PANTHER" id="PTHR47959:SF1">
    <property type="entry name" value="ATP-DEPENDENT RNA HELICASE DBPA"/>
    <property type="match status" value="1"/>
</dbReference>
<dbReference type="WBParaSite" id="Csp11.Scaffold630.g17219.t1">
    <property type="protein sequence ID" value="Csp11.Scaffold630.g17219.t1"/>
    <property type="gene ID" value="Csp11.Scaffold630.g17219"/>
</dbReference>
<dbReference type="Pfam" id="PF00271">
    <property type="entry name" value="Helicase_C"/>
    <property type="match status" value="1"/>
</dbReference>
<proteinExistence type="predicted"/>
<keyword evidence="4" id="KW-0067">ATP-binding</keyword>
<dbReference type="GO" id="GO:0005524">
    <property type="term" value="F:ATP binding"/>
    <property type="evidence" value="ECO:0007669"/>
    <property type="project" value="UniProtKB-KW"/>
</dbReference>
<dbReference type="InterPro" id="IPR050079">
    <property type="entry name" value="DEAD_box_RNA_helicase"/>
</dbReference>
<organism evidence="6 7">
    <name type="scientific">Caenorhabditis tropicalis</name>
    <dbReference type="NCBI Taxonomy" id="1561998"/>
    <lineage>
        <taxon>Eukaryota</taxon>
        <taxon>Metazoa</taxon>
        <taxon>Ecdysozoa</taxon>
        <taxon>Nematoda</taxon>
        <taxon>Chromadorea</taxon>
        <taxon>Rhabditida</taxon>
        <taxon>Rhabditina</taxon>
        <taxon>Rhabditomorpha</taxon>
        <taxon>Rhabditoidea</taxon>
        <taxon>Rhabditidae</taxon>
        <taxon>Peloderinae</taxon>
        <taxon>Caenorhabditis</taxon>
    </lineage>
</organism>
<dbReference type="GO" id="GO:0005829">
    <property type="term" value="C:cytosol"/>
    <property type="evidence" value="ECO:0007669"/>
    <property type="project" value="TreeGrafter"/>
</dbReference>
<protein>
    <submittedName>
        <fullName evidence="7">Helicase C-terminal domain-containing protein</fullName>
    </submittedName>
</protein>
<keyword evidence="3" id="KW-0347">Helicase</keyword>
<keyword evidence="1" id="KW-0547">Nucleotide-binding</keyword>
<reference evidence="7" key="1">
    <citation type="submission" date="2016-11" db="UniProtKB">
        <authorList>
            <consortium name="WormBaseParasite"/>
        </authorList>
    </citation>
    <scope>IDENTIFICATION</scope>
</reference>
<dbReference type="PANTHER" id="PTHR47959">
    <property type="entry name" value="ATP-DEPENDENT RNA HELICASE RHLE-RELATED"/>
    <property type="match status" value="1"/>
</dbReference>
<evidence type="ECO:0000313" key="6">
    <source>
        <dbReference type="Proteomes" id="UP000095282"/>
    </source>
</evidence>
<dbReference type="SUPFAM" id="SSF52540">
    <property type="entry name" value="P-loop containing nucleoside triphosphate hydrolases"/>
    <property type="match status" value="1"/>
</dbReference>
<dbReference type="AlphaFoldDB" id="A0A1I7ULQ6"/>
<dbReference type="Proteomes" id="UP000095282">
    <property type="component" value="Unplaced"/>
</dbReference>
<sequence>MLEKFNRNPKRILIPSDVLARGTDLSHVDCVINYNLPSDDKLFVHRAGRIGRAGNEGHVISVGDKETKRLFVKMLKTTRLWGDTVEEIMEEYQFEKDINR</sequence>
<evidence type="ECO:0000256" key="1">
    <source>
        <dbReference type="ARBA" id="ARBA00022741"/>
    </source>
</evidence>
<evidence type="ECO:0000259" key="5">
    <source>
        <dbReference type="PROSITE" id="PS51194"/>
    </source>
</evidence>
<dbReference type="Gene3D" id="3.40.50.300">
    <property type="entry name" value="P-loop containing nucleotide triphosphate hydrolases"/>
    <property type="match status" value="1"/>
</dbReference>
<dbReference type="PROSITE" id="PS51194">
    <property type="entry name" value="HELICASE_CTER"/>
    <property type="match status" value="1"/>
</dbReference>